<dbReference type="Proteomes" id="UP001240483">
    <property type="component" value="Unassembled WGS sequence"/>
</dbReference>
<organism evidence="4 5">
    <name type="scientific">Pseudoglutamicibacter cumminsii</name>
    <dbReference type="NCBI Taxonomy" id="156979"/>
    <lineage>
        <taxon>Bacteria</taxon>
        <taxon>Bacillati</taxon>
        <taxon>Actinomycetota</taxon>
        <taxon>Actinomycetes</taxon>
        <taxon>Micrococcales</taxon>
        <taxon>Micrococcaceae</taxon>
        <taxon>Pseudoglutamicibacter</taxon>
    </lineage>
</organism>
<feature type="domain" description="Helicase C-terminal" evidence="3">
    <location>
        <begin position="961"/>
        <end position="1126"/>
    </location>
</feature>
<evidence type="ECO:0000256" key="1">
    <source>
        <dbReference type="ARBA" id="ARBA00022801"/>
    </source>
</evidence>
<dbReference type="PROSITE" id="PS51194">
    <property type="entry name" value="HELICASE_CTER"/>
    <property type="match status" value="1"/>
</dbReference>
<dbReference type="PANTHER" id="PTHR10799">
    <property type="entry name" value="SNF2/RAD54 HELICASE FAMILY"/>
    <property type="match status" value="1"/>
</dbReference>
<sequence>MSSAKFPLVDAREVLKKVGGGSFTRGKMLVDAGQLSDLAWDSDALKLSGTVLDDGVEVAASVTLVSDQSGFLIGEMSCGTDAEPGCKHVAALLIDSNARHMQAKDEREAEEALQPVDAEWELALSRILESGRAGRDGQKPEDIQPLGLQFELRDSRDASQRQYGVGQGPKAVGARGARSRFTLAIRPVIRNPQGRWIRSALRWNTISFKTYGLPLDPEQHRWFCQLVPLYRANGELYFGEDNDWLIFDDFASGLVFSLLEEAHELGIELVGSGDISGIELVDSGRVYFDAQRTDAGLELIPTMDIGARTIGVRTIALGEDVAAGTVGRHGVWALAEDGHTVEIAPVDHTLEPEARFLVRRPSAITVPAGEADHFFSGPYQRLGRRVSFVSSDGSVALPQITPPSLVVVATYQPDDVVVVDSEVDYGPGGIDDYARDMAAEAQLRTEALKVLTKHGWDELEPHRSNGGLMSHTLEGLATVDFVRRGIPALEQIPHVRVLDVGKRPVYKELTEAPELTVTTVESDKNDWFDLGLMITVGDRRIPYADILRALSAGQKRMLMSDKTYVSLDQPLFHHLRSLIEEANMLKENPKDPLRITRYQVNLWDELAGLATEASGPDSWHAAIAGLADGAGADAMVPDGVEATLRPYQVEGFRWLASLWRQGLGGILADDMGLGKTLQVITLLAYMREQWAAAEADAVESGAASKATVATGGAGPVLVVAPTSVVPNWLAELRRFAPDLKVAGVRDTQAKASQPLAEVAASNDVVVTSYTLFRLDSDVYQELGWSALILDEAQFVKNKSTKAHQTARDLNARVKFAITGTPLENNLMELWALLAITSPGLFPSSNKFAEVFGRPIERMGAVEPLERLRRRVRPFMLRRTKAEVMTDLPSKQEQVLAIDLSEEHRRIYDTRLQRERQKVLHLVEDINRNRFTIFTSLTTLRLMALDPALVDEEEFADVGSAKLDVLLDYLNSLLAEGHRALVFSQFTSFLKRAGARLDEAGIDYAYLDGATRNREEAIQEFKDGDAPVFLISLKAGGFGLNLTEADYIFLMDPWWNPAAEAQAVDRAHRIGQTRNVMVYRMVSAGTIEEKVVALQDAKRELITSVMDGGDGFGSALSADDIRELLAE</sequence>
<dbReference type="SUPFAM" id="SSF52540">
    <property type="entry name" value="P-loop containing nucleoside triphosphate hydrolases"/>
    <property type="match status" value="2"/>
</dbReference>
<dbReference type="EC" id="3.6.4.-" evidence="4"/>
<dbReference type="InterPro" id="IPR038718">
    <property type="entry name" value="SNF2-like_sf"/>
</dbReference>
<proteinExistence type="predicted"/>
<keyword evidence="1 4" id="KW-0378">Hydrolase</keyword>
<dbReference type="EMBL" id="JASODW010000003">
    <property type="protein sequence ID" value="MDK6274842.1"/>
    <property type="molecule type" value="Genomic_DNA"/>
</dbReference>
<name>A0AAP4FGF4_9MICC</name>
<dbReference type="GO" id="GO:0016787">
    <property type="term" value="F:hydrolase activity"/>
    <property type="evidence" value="ECO:0007669"/>
    <property type="project" value="UniProtKB-KW"/>
</dbReference>
<dbReference type="SMART" id="SM00490">
    <property type="entry name" value="HELICc"/>
    <property type="match status" value="1"/>
</dbReference>
<keyword evidence="4" id="KW-0347">Helicase</keyword>
<dbReference type="InterPro" id="IPR000330">
    <property type="entry name" value="SNF2_N"/>
</dbReference>
<dbReference type="PROSITE" id="PS51192">
    <property type="entry name" value="HELICASE_ATP_BIND_1"/>
    <property type="match status" value="1"/>
</dbReference>
<protein>
    <submittedName>
        <fullName evidence="4">DEAD/DEAH box helicase</fullName>
        <ecNumber evidence="4">3.6.4.-</ecNumber>
    </submittedName>
</protein>
<dbReference type="Pfam" id="PF00271">
    <property type="entry name" value="Helicase_C"/>
    <property type="match status" value="1"/>
</dbReference>
<keyword evidence="4" id="KW-0067">ATP-binding</keyword>
<dbReference type="AlphaFoldDB" id="A0AAP4FGF4"/>
<keyword evidence="4" id="KW-0547">Nucleotide-binding</keyword>
<feature type="domain" description="Helicase ATP-binding" evidence="2">
    <location>
        <begin position="656"/>
        <end position="839"/>
    </location>
</feature>
<comment type="caution">
    <text evidence="4">The sequence shown here is derived from an EMBL/GenBank/DDBJ whole genome shotgun (WGS) entry which is preliminary data.</text>
</comment>
<dbReference type="CDD" id="cd18793">
    <property type="entry name" value="SF2_C_SNF"/>
    <property type="match status" value="1"/>
</dbReference>
<dbReference type="GO" id="GO:0005524">
    <property type="term" value="F:ATP binding"/>
    <property type="evidence" value="ECO:0007669"/>
    <property type="project" value="InterPro"/>
</dbReference>
<dbReference type="InterPro" id="IPR027417">
    <property type="entry name" value="P-loop_NTPase"/>
</dbReference>
<accession>A0AAP4FGF4</accession>
<evidence type="ECO:0000259" key="2">
    <source>
        <dbReference type="PROSITE" id="PS51192"/>
    </source>
</evidence>
<dbReference type="GO" id="GO:0004386">
    <property type="term" value="F:helicase activity"/>
    <property type="evidence" value="ECO:0007669"/>
    <property type="project" value="UniProtKB-KW"/>
</dbReference>
<dbReference type="Gene3D" id="3.40.50.10810">
    <property type="entry name" value="Tandem AAA-ATPase domain"/>
    <property type="match status" value="1"/>
</dbReference>
<dbReference type="RefSeq" id="WP_285332780.1">
    <property type="nucleotide sequence ID" value="NZ_JASODW010000003.1"/>
</dbReference>
<dbReference type="CDD" id="cd18012">
    <property type="entry name" value="DEXQc_arch_SWI2_SNF2"/>
    <property type="match status" value="1"/>
</dbReference>
<dbReference type="Gene3D" id="3.40.50.300">
    <property type="entry name" value="P-loop containing nucleotide triphosphate hydrolases"/>
    <property type="match status" value="1"/>
</dbReference>
<dbReference type="SMART" id="SM00487">
    <property type="entry name" value="DEXDc"/>
    <property type="match status" value="1"/>
</dbReference>
<evidence type="ECO:0000313" key="5">
    <source>
        <dbReference type="Proteomes" id="UP001240483"/>
    </source>
</evidence>
<dbReference type="InterPro" id="IPR001650">
    <property type="entry name" value="Helicase_C-like"/>
</dbReference>
<gene>
    <name evidence="4" type="ORF">QP116_03655</name>
</gene>
<dbReference type="Pfam" id="PF00176">
    <property type="entry name" value="SNF2-rel_dom"/>
    <property type="match status" value="1"/>
</dbReference>
<reference evidence="4" key="1">
    <citation type="submission" date="2023-05" db="EMBL/GenBank/DDBJ databases">
        <title>Cataloging the Phylogenetic Diversity of Human Bladder Bacteria.</title>
        <authorList>
            <person name="Du J."/>
        </authorList>
    </citation>
    <scope>NUCLEOTIDE SEQUENCE</scope>
    <source>
        <strain evidence="4">UMB9978</strain>
    </source>
</reference>
<evidence type="ECO:0000313" key="4">
    <source>
        <dbReference type="EMBL" id="MDK6274842.1"/>
    </source>
</evidence>
<dbReference type="InterPro" id="IPR014001">
    <property type="entry name" value="Helicase_ATP-bd"/>
</dbReference>
<evidence type="ECO:0000259" key="3">
    <source>
        <dbReference type="PROSITE" id="PS51194"/>
    </source>
</evidence>
<dbReference type="InterPro" id="IPR049730">
    <property type="entry name" value="SNF2/RAD54-like_C"/>
</dbReference>